<feature type="transmembrane region" description="Helical" evidence="1">
    <location>
        <begin position="26"/>
        <end position="48"/>
    </location>
</feature>
<keyword evidence="1" id="KW-0812">Transmembrane</keyword>
<dbReference type="InterPro" id="IPR043403">
    <property type="entry name" value="Gurken/Spitz"/>
</dbReference>
<dbReference type="Proteomes" id="UP001162164">
    <property type="component" value="Unassembled WGS sequence"/>
</dbReference>
<keyword evidence="3" id="KW-1185">Reference proteome</keyword>
<sequence length="119" mass="13315">MGPRCEYKDLDGSYLPSQRRFMLETASIAGGATIAVFSVVILCVVVYLHYKRRTKVTRTGTDCVDSRTTVVNTPTFGTRWRTNPPVDLPIRVQDRGDMKESSKVELHQVTTLLPASNEP</sequence>
<comment type="caution">
    <text evidence="2">The sequence shown here is derived from an EMBL/GenBank/DDBJ whole genome shotgun (WGS) entry which is preliminary data.</text>
</comment>
<gene>
    <name evidence="2" type="ORF">NQ317_007168</name>
</gene>
<keyword evidence="1" id="KW-1133">Transmembrane helix</keyword>
<protein>
    <submittedName>
        <fullName evidence="2">Uncharacterized protein</fullName>
    </submittedName>
</protein>
<evidence type="ECO:0000313" key="2">
    <source>
        <dbReference type="EMBL" id="KAJ8983268.1"/>
    </source>
</evidence>
<accession>A0ABQ9JY24</accession>
<organism evidence="2 3">
    <name type="scientific">Molorchus minor</name>
    <dbReference type="NCBI Taxonomy" id="1323400"/>
    <lineage>
        <taxon>Eukaryota</taxon>
        <taxon>Metazoa</taxon>
        <taxon>Ecdysozoa</taxon>
        <taxon>Arthropoda</taxon>
        <taxon>Hexapoda</taxon>
        <taxon>Insecta</taxon>
        <taxon>Pterygota</taxon>
        <taxon>Neoptera</taxon>
        <taxon>Endopterygota</taxon>
        <taxon>Coleoptera</taxon>
        <taxon>Polyphaga</taxon>
        <taxon>Cucujiformia</taxon>
        <taxon>Chrysomeloidea</taxon>
        <taxon>Cerambycidae</taxon>
        <taxon>Lamiinae</taxon>
        <taxon>Monochamini</taxon>
        <taxon>Molorchus</taxon>
    </lineage>
</organism>
<dbReference type="PANTHER" id="PTHR12332">
    <property type="entry name" value="KEREN-RELATED"/>
    <property type="match status" value="1"/>
</dbReference>
<reference evidence="2" key="1">
    <citation type="journal article" date="2023" name="Insect Mol. Biol.">
        <title>Genome sequencing provides insights into the evolution of gene families encoding plant cell wall-degrading enzymes in longhorned beetles.</title>
        <authorList>
            <person name="Shin N.R."/>
            <person name="Okamura Y."/>
            <person name="Kirsch R."/>
            <person name="Pauchet Y."/>
        </authorList>
    </citation>
    <scope>NUCLEOTIDE SEQUENCE</scope>
    <source>
        <strain evidence="2">MMC_N1</strain>
    </source>
</reference>
<dbReference type="EMBL" id="JAPWTJ010000083">
    <property type="protein sequence ID" value="KAJ8983268.1"/>
    <property type="molecule type" value="Genomic_DNA"/>
</dbReference>
<name>A0ABQ9JY24_9CUCU</name>
<evidence type="ECO:0000256" key="1">
    <source>
        <dbReference type="SAM" id="Phobius"/>
    </source>
</evidence>
<dbReference type="PANTHER" id="PTHR12332:SF1">
    <property type="entry name" value="KEREN-RELATED"/>
    <property type="match status" value="1"/>
</dbReference>
<proteinExistence type="predicted"/>
<evidence type="ECO:0000313" key="3">
    <source>
        <dbReference type="Proteomes" id="UP001162164"/>
    </source>
</evidence>
<keyword evidence="1" id="KW-0472">Membrane</keyword>